<dbReference type="AlphaFoldDB" id="A0A1L7STM2"/>
<dbReference type="RefSeq" id="XP_041678098.1">
    <property type="nucleotide sequence ID" value="XM_041827102.1"/>
</dbReference>
<accession>A0A1L7STM2</accession>
<evidence type="ECO:0000256" key="1">
    <source>
        <dbReference type="SAM" id="MobiDB-lite"/>
    </source>
</evidence>
<evidence type="ECO:0000313" key="2">
    <source>
        <dbReference type="EMBL" id="CVK86576.1"/>
    </source>
</evidence>
<organism evidence="2 3">
    <name type="scientific">Fusarium mangiferae</name>
    <name type="common">Mango malformation disease fungus</name>
    <dbReference type="NCBI Taxonomy" id="192010"/>
    <lineage>
        <taxon>Eukaryota</taxon>
        <taxon>Fungi</taxon>
        <taxon>Dikarya</taxon>
        <taxon>Ascomycota</taxon>
        <taxon>Pezizomycotina</taxon>
        <taxon>Sordariomycetes</taxon>
        <taxon>Hypocreomycetidae</taxon>
        <taxon>Hypocreales</taxon>
        <taxon>Nectriaceae</taxon>
        <taxon>Fusarium</taxon>
        <taxon>Fusarium fujikuroi species complex</taxon>
    </lineage>
</organism>
<keyword evidence="3" id="KW-1185">Reference proteome</keyword>
<protein>
    <submittedName>
        <fullName evidence="2">Uncharacterized protein</fullName>
    </submittedName>
</protein>
<reference evidence="3" key="1">
    <citation type="journal article" date="2016" name="Genome Biol. Evol.">
        <title>Comparative 'omics' of the Fusarium fujikuroi species complex highlights differences in genetic potential and metabolite synthesis.</title>
        <authorList>
            <person name="Niehaus E.-M."/>
            <person name="Muensterkoetter M."/>
            <person name="Proctor R.H."/>
            <person name="Brown D.W."/>
            <person name="Sharon A."/>
            <person name="Idan Y."/>
            <person name="Oren-Young L."/>
            <person name="Sieber C.M."/>
            <person name="Novak O."/>
            <person name="Pencik A."/>
            <person name="Tarkowska D."/>
            <person name="Hromadova K."/>
            <person name="Freeman S."/>
            <person name="Maymon M."/>
            <person name="Elazar M."/>
            <person name="Youssef S.A."/>
            <person name="El-Shabrawy E.S.M."/>
            <person name="Shalaby A.B.A."/>
            <person name="Houterman P."/>
            <person name="Brock N.L."/>
            <person name="Burkhardt I."/>
            <person name="Tsavkelova E.A."/>
            <person name="Dickschat J.S."/>
            <person name="Galuszka P."/>
            <person name="Gueldener U."/>
            <person name="Tudzynski B."/>
        </authorList>
    </citation>
    <scope>NUCLEOTIDE SEQUENCE [LARGE SCALE GENOMIC DNA]</scope>
    <source>
        <strain evidence="3">MRC7560</strain>
    </source>
</reference>
<dbReference type="EMBL" id="FCQH01000002">
    <property type="protein sequence ID" value="CVK86576.1"/>
    <property type="molecule type" value="Genomic_DNA"/>
</dbReference>
<evidence type="ECO:0000313" key="3">
    <source>
        <dbReference type="Proteomes" id="UP000184255"/>
    </source>
</evidence>
<proteinExistence type="predicted"/>
<feature type="compositionally biased region" description="Low complexity" evidence="1">
    <location>
        <begin position="23"/>
        <end position="32"/>
    </location>
</feature>
<name>A0A1L7STM2_FUSMA</name>
<dbReference type="Proteomes" id="UP000184255">
    <property type="component" value="Unassembled WGS sequence"/>
</dbReference>
<dbReference type="VEuPathDB" id="FungiDB:FMAN_06155"/>
<feature type="region of interest" description="Disordered" evidence="1">
    <location>
        <begin position="1"/>
        <end position="64"/>
    </location>
</feature>
<sequence length="64" mass="7393">MPISKKDRKQGAQEGRRCRYSRSRQAQRSPRQGPQAHLHLPKLPQGDCQHQQAPARGPRVNTRR</sequence>
<comment type="caution">
    <text evidence="2">The sequence shown here is derived from an EMBL/GenBank/DDBJ whole genome shotgun (WGS) entry which is preliminary data.</text>
</comment>
<dbReference type="GeneID" id="65085419"/>
<gene>
    <name evidence="2" type="ORF">FMAN_06155</name>
</gene>